<dbReference type="Proteomes" id="UP000242287">
    <property type="component" value="Unassembled WGS sequence"/>
</dbReference>
<accession>A0A2A9NF16</accession>
<dbReference type="STRING" id="703135.A0A2A9NF16"/>
<dbReference type="AlphaFoldDB" id="A0A2A9NF16"/>
<dbReference type="EMBL" id="KZ302205">
    <property type="protein sequence ID" value="PFH46346.1"/>
    <property type="molecule type" value="Genomic_DNA"/>
</dbReference>
<reference evidence="1 2" key="1">
    <citation type="submission" date="2014-02" db="EMBL/GenBank/DDBJ databases">
        <title>Transposable element dynamics among asymbiotic and ectomycorrhizal Amanita fungi.</title>
        <authorList>
            <consortium name="DOE Joint Genome Institute"/>
            <person name="Hess J."/>
            <person name="Skrede I."/>
            <person name="Wolfe B."/>
            <person name="LaButti K."/>
            <person name="Ohm R.A."/>
            <person name="Grigoriev I.V."/>
            <person name="Pringle A."/>
        </authorList>
    </citation>
    <scope>NUCLEOTIDE SEQUENCE [LARGE SCALE GENOMIC DNA]</scope>
    <source>
        <strain evidence="1 2">SKay4041</strain>
    </source>
</reference>
<sequence>MERAWINEYTKDLTLPPIRDLLHKHKSNLSGIGKSSTIQLNITPLINLRRQHQTYQATVGVRTANSKPSTIVPQTTRIHRKILHELSQLLKLEEVAAPGSGVERSMRWTGTTETSTSSNIAMAAIGQETVESKVSRKHIFITTTKILLSLSVGNAGITVLRPFVIGDYSFVYTQHGLHVGHVHAIYSRSGGKNGNHMAVSSSSNITTVSNMVVQIFEPIHRRMTPEMIFRDRPERLCLLHMKEYLLITSA</sequence>
<evidence type="ECO:0000313" key="1">
    <source>
        <dbReference type="EMBL" id="PFH46346.1"/>
    </source>
</evidence>
<dbReference type="OrthoDB" id="3065650at2759"/>
<organism evidence="1 2">
    <name type="scientific">Amanita thiersii Skay4041</name>
    <dbReference type="NCBI Taxonomy" id="703135"/>
    <lineage>
        <taxon>Eukaryota</taxon>
        <taxon>Fungi</taxon>
        <taxon>Dikarya</taxon>
        <taxon>Basidiomycota</taxon>
        <taxon>Agaricomycotina</taxon>
        <taxon>Agaricomycetes</taxon>
        <taxon>Agaricomycetidae</taxon>
        <taxon>Agaricales</taxon>
        <taxon>Pluteineae</taxon>
        <taxon>Amanitaceae</taxon>
        <taxon>Amanita</taxon>
    </lineage>
</organism>
<keyword evidence="2" id="KW-1185">Reference proteome</keyword>
<gene>
    <name evidence="1" type="ORF">AMATHDRAFT_155498</name>
</gene>
<proteinExistence type="predicted"/>
<protein>
    <submittedName>
        <fullName evidence="1">Uncharacterized protein</fullName>
    </submittedName>
</protein>
<evidence type="ECO:0000313" key="2">
    <source>
        <dbReference type="Proteomes" id="UP000242287"/>
    </source>
</evidence>
<name>A0A2A9NF16_9AGAR</name>